<keyword evidence="2" id="KW-1185">Reference proteome</keyword>
<name>A0A3S3R1T0_9BACT</name>
<dbReference type="InterPro" id="IPR014710">
    <property type="entry name" value="RmlC-like_jellyroll"/>
</dbReference>
<organism evidence="1 2">
    <name type="scientific">Candidatus Electrothrix aarhusensis</name>
    <dbReference type="NCBI Taxonomy" id="1859131"/>
    <lineage>
        <taxon>Bacteria</taxon>
        <taxon>Pseudomonadati</taxon>
        <taxon>Thermodesulfobacteriota</taxon>
        <taxon>Desulfobulbia</taxon>
        <taxon>Desulfobulbales</taxon>
        <taxon>Desulfobulbaceae</taxon>
        <taxon>Candidatus Electrothrix</taxon>
    </lineage>
</organism>
<dbReference type="Proteomes" id="UP000287853">
    <property type="component" value="Unassembled WGS sequence"/>
</dbReference>
<accession>A0A3S3R1T0</accession>
<reference evidence="1 2" key="1">
    <citation type="submission" date="2017-01" db="EMBL/GenBank/DDBJ databases">
        <title>The cable genome- insights into the physiology and evolution of filamentous bacteria capable of sulfide oxidation via long distance electron transfer.</title>
        <authorList>
            <person name="Schreiber L."/>
            <person name="Bjerg J.T."/>
            <person name="Boggild A."/>
            <person name="Van De Vossenberg J."/>
            <person name="Meysman F."/>
            <person name="Nielsen L.P."/>
            <person name="Schramm A."/>
            <person name="Kjeldsen K.U."/>
        </authorList>
    </citation>
    <scope>NUCLEOTIDE SEQUENCE [LARGE SCALE GENOMIC DNA]</scope>
    <source>
        <strain evidence="1">MCF</strain>
    </source>
</reference>
<comment type="caution">
    <text evidence="1">The sequence shown here is derived from an EMBL/GenBank/DDBJ whole genome shotgun (WGS) entry which is preliminary data.</text>
</comment>
<protein>
    <recommendedName>
        <fullName evidence="3">Cupin domain-containing protein</fullName>
    </recommendedName>
</protein>
<dbReference type="SUPFAM" id="SSF51182">
    <property type="entry name" value="RmlC-like cupins"/>
    <property type="match status" value="1"/>
</dbReference>
<dbReference type="AlphaFoldDB" id="A0A3S3R1T0"/>
<evidence type="ECO:0008006" key="3">
    <source>
        <dbReference type="Google" id="ProtNLM"/>
    </source>
</evidence>
<dbReference type="CDD" id="cd02230">
    <property type="entry name" value="cupin_HP0902-like"/>
    <property type="match status" value="1"/>
</dbReference>
<dbReference type="EMBL" id="MTKO01000008">
    <property type="protein sequence ID" value="RWX48060.1"/>
    <property type="molecule type" value="Genomic_DNA"/>
</dbReference>
<evidence type="ECO:0000313" key="1">
    <source>
        <dbReference type="EMBL" id="RWX48060.1"/>
    </source>
</evidence>
<evidence type="ECO:0000313" key="2">
    <source>
        <dbReference type="Proteomes" id="UP000287853"/>
    </source>
</evidence>
<gene>
    <name evidence="1" type="ORF">H206_05353</name>
</gene>
<dbReference type="PANTHER" id="PTHR37694">
    <property type="entry name" value="SLR8022 PROTEIN"/>
    <property type="match status" value="1"/>
</dbReference>
<proteinExistence type="predicted"/>
<dbReference type="PANTHER" id="PTHR37694:SF1">
    <property type="entry name" value="SLR8022 PROTEIN"/>
    <property type="match status" value="1"/>
</dbReference>
<dbReference type="InterPro" id="IPR011051">
    <property type="entry name" value="RmlC_Cupin_sf"/>
</dbReference>
<dbReference type="Gene3D" id="2.60.120.10">
    <property type="entry name" value="Jelly Rolls"/>
    <property type="match status" value="1"/>
</dbReference>
<sequence>MTHEMTVKNLTEIAAYQEGSVVSSTIISKLTGTVTLFAFDKDQGLSEHTAAYDALVQILDGEAEITVSGKRFS</sequence>